<keyword evidence="4" id="KW-1185">Reference proteome</keyword>
<dbReference type="Proteomes" id="UP000445000">
    <property type="component" value="Unassembled WGS sequence"/>
</dbReference>
<gene>
    <name evidence="3" type="ORF">GCM10011487_20010</name>
</gene>
<dbReference type="PANTHER" id="PTHR34220">
    <property type="entry name" value="SENSOR HISTIDINE KINASE YPDA"/>
    <property type="match status" value="1"/>
</dbReference>
<dbReference type="PANTHER" id="PTHR34220:SF9">
    <property type="entry name" value="SIGNAL TRANSDUCTION HISTIDINE KINASE INTERNAL REGION DOMAIN-CONTAINING PROTEIN"/>
    <property type="match status" value="1"/>
</dbReference>
<dbReference type="SUPFAM" id="SSF55874">
    <property type="entry name" value="ATPase domain of HSP90 chaperone/DNA topoisomerase II/histidine kinase"/>
    <property type="match status" value="1"/>
</dbReference>
<dbReference type="GO" id="GO:0000155">
    <property type="term" value="F:phosphorelay sensor kinase activity"/>
    <property type="evidence" value="ECO:0007669"/>
    <property type="project" value="InterPro"/>
</dbReference>
<evidence type="ECO:0000313" key="4">
    <source>
        <dbReference type="Proteomes" id="UP000445000"/>
    </source>
</evidence>
<dbReference type="GO" id="GO:0016020">
    <property type="term" value="C:membrane"/>
    <property type="evidence" value="ECO:0007669"/>
    <property type="project" value="InterPro"/>
</dbReference>
<organism evidence="3 4">
    <name type="scientific">Steroidobacter agaridevorans</name>
    <dbReference type="NCBI Taxonomy" id="2695856"/>
    <lineage>
        <taxon>Bacteria</taxon>
        <taxon>Pseudomonadati</taxon>
        <taxon>Pseudomonadota</taxon>
        <taxon>Gammaproteobacteria</taxon>
        <taxon>Steroidobacterales</taxon>
        <taxon>Steroidobacteraceae</taxon>
        <taxon>Steroidobacter</taxon>
    </lineage>
</organism>
<dbReference type="Gene3D" id="3.30.565.10">
    <property type="entry name" value="Histidine kinase-like ATPase, C-terminal domain"/>
    <property type="match status" value="1"/>
</dbReference>
<dbReference type="RefSeq" id="WP_235936855.1">
    <property type="nucleotide sequence ID" value="NZ_BLJN01000002.1"/>
</dbReference>
<dbReference type="InterPro" id="IPR036890">
    <property type="entry name" value="HATPase_C_sf"/>
</dbReference>
<accession>A0A829YAN3</accession>
<comment type="caution">
    <text evidence="3">The sequence shown here is derived from an EMBL/GenBank/DDBJ whole genome shotgun (WGS) entry which is preliminary data.</text>
</comment>
<reference evidence="4" key="1">
    <citation type="submission" date="2020-01" db="EMBL/GenBank/DDBJ databases">
        <title>'Steroidobacter agaridevorans' sp. nov., agar-degrading bacteria isolated from rhizosphere soils.</title>
        <authorList>
            <person name="Ikenaga M."/>
            <person name="Kataoka M."/>
            <person name="Murouchi A."/>
            <person name="Katsuragi S."/>
            <person name="Sakai M."/>
        </authorList>
    </citation>
    <scope>NUCLEOTIDE SEQUENCE [LARGE SCALE GENOMIC DNA]</scope>
    <source>
        <strain evidence="4">YU21-B</strain>
    </source>
</reference>
<dbReference type="Pfam" id="PF06580">
    <property type="entry name" value="His_kinase"/>
    <property type="match status" value="1"/>
</dbReference>
<feature type="transmembrane region" description="Helical" evidence="1">
    <location>
        <begin position="83"/>
        <end position="102"/>
    </location>
</feature>
<feature type="transmembrane region" description="Helical" evidence="1">
    <location>
        <begin position="54"/>
        <end position="71"/>
    </location>
</feature>
<feature type="domain" description="Histidine kinase/HSP90-like ATPase" evidence="2">
    <location>
        <begin position="264"/>
        <end position="360"/>
    </location>
</feature>
<keyword evidence="1" id="KW-0472">Membrane</keyword>
<dbReference type="InterPro" id="IPR003594">
    <property type="entry name" value="HATPase_dom"/>
</dbReference>
<evidence type="ECO:0000259" key="2">
    <source>
        <dbReference type="SMART" id="SM00387"/>
    </source>
</evidence>
<protein>
    <recommendedName>
        <fullName evidence="2">Histidine kinase/HSP90-like ATPase domain-containing protein</fullName>
    </recommendedName>
</protein>
<proteinExistence type="predicted"/>
<dbReference type="InterPro" id="IPR050640">
    <property type="entry name" value="Bact_2-comp_sensor_kinase"/>
</dbReference>
<keyword evidence="1" id="KW-1133">Transmembrane helix</keyword>
<name>A0A829YAN3_9GAMM</name>
<keyword evidence="1" id="KW-0812">Transmembrane</keyword>
<dbReference type="Pfam" id="PF02518">
    <property type="entry name" value="HATPase_c"/>
    <property type="match status" value="1"/>
</dbReference>
<dbReference type="SMART" id="SM00387">
    <property type="entry name" value="HATPase_c"/>
    <property type="match status" value="1"/>
</dbReference>
<evidence type="ECO:0000313" key="3">
    <source>
        <dbReference type="EMBL" id="GFE80001.1"/>
    </source>
</evidence>
<evidence type="ECO:0000256" key="1">
    <source>
        <dbReference type="SAM" id="Phobius"/>
    </source>
</evidence>
<dbReference type="EMBL" id="BLJN01000002">
    <property type="protein sequence ID" value="GFE80001.1"/>
    <property type="molecule type" value="Genomic_DNA"/>
</dbReference>
<dbReference type="InterPro" id="IPR010559">
    <property type="entry name" value="Sig_transdc_His_kin_internal"/>
</dbReference>
<sequence>MSSALGHPQVMHDRPRGVALAFGWRRLSLALGVSILFGAANSLASSAPPVQVTIAHAVAVGLATMLAFGLFEQWPAKPRLPRWVLQVVGVMIAVPIGALLAHSVSMAIDIHSAHADPQMRGLMVLMVEGLLIAPWVAVAAMLQQRDIFARDQALAFELERSEFERKALDTRMRLLQAQVKPHFLFNTLANVQALVDAGSPQASQVLANLITYLRAAVPRMHAAMTMLAEELELVRAYLELMQMRMPDRLQFSLRIEPAASKLQCPPMTLLTLVENAVQHGIDPSEEGGRIDVDVWLRDDRCLVRVIDTGVGLKTPGTGLGTGLSTLRERMQLAFGGDAQLNLTEIQPRGVSAELNFPARPA</sequence>
<dbReference type="AlphaFoldDB" id="A0A829YAN3"/>
<feature type="transmembrane region" description="Helical" evidence="1">
    <location>
        <begin position="122"/>
        <end position="142"/>
    </location>
</feature>